<name>A0A4Y6PSP5_PERCE</name>
<dbReference type="HAMAP" id="MF_00724">
    <property type="entry name" value="FliE"/>
    <property type="match status" value="1"/>
</dbReference>
<evidence type="ECO:0000313" key="8">
    <source>
        <dbReference type="Proteomes" id="UP000315995"/>
    </source>
</evidence>
<evidence type="ECO:0000256" key="1">
    <source>
        <dbReference type="ARBA" id="ARBA00004117"/>
    </source>
</evidence>
<proteinExistence type="inferred from homology"/>
<reference evidence="7 8" key="1">
    <citation type="submission" date="2019-06" db="EMBL/GenBank/DDBJ databases">
        <title>Persicimonas caeni gen. nov., sp. nov., a predatory bacterium isolated from solar saltern.</title>
        <authorList>
            <person name="Wang S."/>
        </authorList>
    </citation>
    <scope>NUCLEOTIDE SEQUENCE [LARGE SCALE GENOMIC DNA]</scope>
    <source>
        <strain evidence="7 8">YN101</strain>
    </source>
</reference>
<evidence type="ECO:0000256" key="2">
    <source>
        <dbReference type="ARBA" id="ARBA00009272"/>
    </source>
</evidence>
<organism evidence="7 8">
    <name type="scientific">Persicimonas caeni</name>
    <dbReference type="NCBI Taxonomy" id="2292766"/>
    <lineage>
        <taxon>Bacteria</taxon>
        <taxon>Deltaproteobacteria</taxon>
        <taxon>Bradymonadales</taxon>
        <taxon>Bradymonadaceae</taxon>
        <taxon>Persicimonas</taxon>
    </lineage>
</organism>
<evidence type="ECO:0000313" key="7">
    <source>
        <dbReference type="EMBL" id="QDG51328.1"/>
    </source>
</evidence>
<dbReference type="NCBIfam" id="TIGR00205">
    <property type="entry name" value="fliE"/>
    <property type="match status" value="1"/>
</dbReference>
<dbReference type="RefSeq" id="WP_141197813.1">
    <property type="nucleotide sequence ID" value="NZ_CP041186.1"/>
</dbReference>
<dbReference type="PANTHER" id="PTHR34653:SF1">
    <property type="entry name" value="FLAGELLAR HOOK-BASAL BODY COMPLEX PROTEIN FLIE"/>
    <property type="match status" value="1"/>
</dbReference>
<dbReference type="GO" id="GO:0071973">
    <property type="term" value="P:bacterial-type flagellum-dependent cell motility"/>
    <property type="evidence" value="ECO:0007669"/>
    <property type="project" value="InterPro"/>
</dbReference>
<evidence type="ECO:0000256" key="4">
    <source>
        <dbReference type="HAMAP-Rule" id="MF_00724"/>
    </source>
</evidence>
<comment type="subcellular location">
    <subcellularLocation>
        <location evidence="1 4">Bacterial flagellum basal body</location>
    </subcellularLocation>
</comment>
<dbReference type="OrthoDB" id="285952at2"/>
<evidence type="ECO:0000256" key="5">
    <source>
        <dbReference type="NCBIfam" id="TIGR00205"/>
    </source>
</evidence>
<comment type="similarity">
    <text evidence="2 4">Belongs to the FliE family.</text>
</comment>
<evidence type="ECO:0000256" key="6">
    <source>
        <dbReference type="SAM" id="MobiDB-lite"/>
    </source>
</evidence>
<dbReference type="PANTHER" id="PTHR34653">
    <property type="match status" value="1"/>
</dbReference>
<dbReference type="InterPro" id="IPR001624">
    <property type="entry name" value="FliE"/>
</dbReference>
<keyword evidence="7" id="KW-0966">Cell projection</keyword>
<accession>A0A4Y6PSP5</accession>
<dbReference type="AlphaFoldDB" id="A0A4Y6PSP5"/>
<dbReference type="GO" id="GO:0009425">
    <property type="term" value="C:bacterial-type flagellum basal body"/>
    <property type="evidence" value="ECO:0007669"/>
    <property type="project" value="UniProtKB-SubCell"/>
</dbReference>
<protein>
    <recommendedName>
        <fullName evidence="4 5">Flagellar hook-basal body complex protein FliE</fullName>
    </recommendedName>
</protein>
<keyword evidence="3 4" id="KW-0975">Bacterial flagellum</keyword>
<dbReference type="PRINTS" id="PR01006">
    <property type="entry name" value="FLGHOOKFLIE"/>
</dbReference>
<keyword evidence="7" id="KW-0282">Flagellum</keyword>
<feature type="region of interest" description="Disordered" evidence="6">
    <location>
        <begin position="1"/>
        <end position="23"/>
    </location>
</feature>
<dbReference type="GO" id="GO:0005198">
    <property type="term" value="F:structural molecule activity"/>
    <property type="evidence" value="ECO:0007669"/>
    <property type="project" value="UniProtKB-UniRule"/>
</dbReference>
<dbReference type="GO" id="GO:0003774">
    <property type="term" value="F:cytoskeletal motor activity"/>
    <property type="evidence" value="ECO:0007669"/>
    <property type="project" value="InterPro"/>
</dbReference>
<gene>
    <name evidence="4 7" type="primary">fliE</name>
    <name evidence="7" type="ORF">FIV42_11425</name>
</gene>
<dbReference type="EMBL" id="CP041186">
    <property type="protein sequence ID" value="QDG51328.1"/>
    <property type="molecule type" value="Genomic_DNA"/>
</dbReference>
<accession>A0A5B8YA67</accession>
<keyword evidence="8" id="KW-1185">Reference proteome</keyword>
<evidence type="ECO:0000256" key="3">
    <source>
        <dbReference type="ARBA" id="ARBA00023143"/>
    </source>
</evidence>
<keyword evidence="7" id="KW-0969">Cilium</keyword>
<sequence length="98" mass="10841">MAINPIAHPDRIAAATQQTRVEKASPDKFTELLAEGIDKANQKVIEGDQQVERMVETQGANLHETMIALEKADIATRLTAKIGQKLVQAYKEVSRMQV</sequence>
<dbReference type="Proteomes" id="UP000315995">
    <property type="component" value="Chromosome"/>
</dbReference>
<dbReference type="Pfam" id="PF02049">
    <property type="entry name" value="FliE"/>
    <property type="match status" value="1"/>
</dbReference>